<evidence type="ECO:0000256" key="2">
    <source>
        <dbReference type="ARBA" id="ARBA00022692"/>
    </source>
</evidence>
<keyword evidence="5" id="KW-0732">Signal</keyword>
<proteinExistence type="predicted"/>
<comment type="caution">
    <text evidence="9">The sequence shown here is derived from an EMBL/GenBank/DDBJ whole genome shotgun (WGS) entry which is preliminary data.</text>
</comment>
<dbReference type="PANTHER" id="PTHR34597">
    <property type="entry name" value="SLR1661 PROTEIN"/>
    <property type="match status" value="1"/>
</dbReference>
<dbReference type="Pfam" id="PF17287">
    <property type="entry name" value="POTRA_3"/>
    <property type="match status" value="1"/>
</dbReference>
<feature type="domain" description="ShlB POTRA" evidence="8">
    <location>
        <begin position="183"/>
        <end position="239"/>
    </location>
</feature>
<dbReference type="InterPro" id="IPR035251">
    <property type="entry name" value="ShlB_POTRA"/>
</dbReference>
<dbReference type="InterPro" id="IPR051544">
    <property type="entry name" value="TPS_OM_transporter"/>
</dbReference>
<gene>
    <name evidence="9" type="ORF">QTH91_04530</name>
</gene>
<name>A0ABT7N718_9BURK</name>
<dbReference type="Gene3D" id="2.40.160.50">
    <property type="entry name" value="membrane protein fhac: a member of the omp85/tpsb transporter family"/>
    <property type="match status" value="1"/>
</dbReference>
<keyword evidence="1" id="KW-0472">Membrane</keyword>
<evidence type="ECO:0000259" key="8">
    <source>
        <dbReference type="Pfam" id="PF17287"/>
    </source>
</evidence>
<dbReference type="PANTHER" id="PTHR34597:SF3">
    <property type="entry name" value="OUTER MEMBRANE TRANSPORTER CDIB"/>
    <property type="match status" value="1"/>
</dbReference>
<evidence type="ECO:0000313" key="10">
    <source>
        <dbReference type="Proteomes" id="UP001174908"/>
    </source>
</evidence>
<protein>
    <submittedName>
        <fullName evidence="9">ShlB/FhaC/HecB family hemolysin secretion/activation protein</fullName>
    </submittedName>
</protein>
<feature type="domain" description="Haemolysin activator HlyB C-terminal" evidence="6">
    <location>
        <begin position="244"/>
        <end position="561"/>
    </location>
</feature>
<accession>A0ABT7N718</accession>
<feature type="domain" description="Polypeptide-transport-associated ShlB-type" evidence="7">
    <location>
        <begin position="109"/>
        <end position="182"/>
    </location>
</feature>
<dbReference type="InterPro" id="IPR027282">
    <property type="entry name" value="TPS"/>
</dbReference>
<keyword evidence="1" id="KW-1134">Transmembrane beta strand</keyword>
<dbReference type="InterPro" id="IPR005565">
    <property type="entry name" value="Hemolysn_activator_HlyB_C"/>
</dbReference>
<dbReference type="Pfam" id="PF03865">
    <property type="entry name" value="ShlB"/>
    <property type="match status" value="1"/>
</dbReference>
<dbReference type="InterPro" id="IPR013686">
    <property type="entry name" value="Polypept-transport_assoc_ShlB"/>
</dbReference>
<evidence type="ECO:0000256" key="5">
    <source>
        <dbReference type="SAM" id="SignalP"/>
    </source>
</evidence>
<reference evidence="9" key="1">
    <citation type="submission" date="2023-06" db="EMBL/GenBank/DDBJ databases">
        <authorList>
            <person name="Jiang Y."/>
            <person name="Liu Q."/>
        </authorList>
    </citation>
    <scope>NUCLEOTIDE SEQUENCE</scope>
    <source>
        <strain evidence="9">CGMCC 1.12089</strain>
    </source>
</reference>
<evidence type="ECO:0000259" key="7">
    <source>
        <dbReference type="Pfam" id="PF08479"/>
    </source>
</evidence>
<feature type="chain" id="PRO_5045923448" evidence="5">
    <location>
        <begin position="44"/>
        <end position="599"/>
    </location>
</feature>
<organism evidence="9 10">
    <name type="scientific">Variovorax dokdonensis</name>
    <dbReference type="NCBI Taxonomy" id="344883"/>
    <lineage>
        <taxon>Bacteria</taxon>
        <taxon>Pseudomonadati</taxon>
        <taxon>Pseudomonadota</taxon>
        <taxon>Betaproteobacteria</taxon>
        <taxon>Burkholderiales</taxon>
        <taxon>Comamonadaceae</taxon>
        <taxon>Variovorax</taxon>
    </lineage>
</organism>
<dbReference type="Proteomes" id="UP001174908">
    <property type="component" value="Unassembled WGS sequence"/>
</dbReference>
<dbReference type="PIRSF" id="PIRSF029745">
    <property type="entry name" value="FhaC"/>
    <property type="match status" value="1"/>
</dbReference>
<feature type="compositionally biased region" description="Basic and acidic residues" evidence="4">
    <location>
        <begin position="68"/>
        <end position="77"/>
    </location>
</feature>
<keyword evidence="3" id="KW-0998">Cell outer membrane</keyword>
<evidence type="ECO:0000256" key="1">
    <source>
        <dbReference type="ARBA" id="ARBA00022452"/>
    </source>
</evidence>
<evidence type="ECO:0000256" key="4">
    <source>
        <dbReference type="SAM" id="MobiDB-lite"/>
    </source>
</evidence>
<dbReference type="Pfam" id="PF08479">
    <property type="entry name" value="POTRA_2"/>
    <property type="match status" value="1"/>
</dbReference>
<feature type="region of interest" description="Disordered" evidence="4">
    <location>
        <begin position="68"/>
        <end position="97"/>
    </location>
</feature>
<keyword evidence="2" id="KW-0812">Transmembrane</keyword>
<feature type="signal peptide" evidence="5">
    <location>
        <begin position="1"/>
        <end position="43"/>
    </location>
</feature>
<sequence length="599" mass="64731">MPQDNFPLPHRRGCRLRPASPRAQFARPTALTALLTLAWPLMAAAQANPGADALRSLERQNTIIERQQQERLRDDQQRALPQPGAPGGADLNNLQPQVKVPDLGTCRDVKEVRIEGAVHLPADVRGEIERGNAGRCLAAKDLEAILANITRSYIERGFVTTRAYLPAQDLTSGVLKVAVVEGTIERIELQNTGRPGAKVNLAGAFPAAAGDLLNLRDLEQGVDQINSLLSNSATLDLQPGTQPGQSVVLVNNQASFPLHLYLNWDNLGTPSTGRYGLSATLSADGLLGLNENIAFTRRQSFPYDSEHHSELSALHVAVPFGYSTFSYDISESTYTNALYLPSGTRLDSEGRTLSQSLGLDRVVFRDQASRISLGARLSNQDSRSFLGGEFLGVASRKLSALDLGATAFTQMGGGILNGRLAYVQGLTAFGALNDPNYLPEDYPHAQGRKWVTDLGYSRRFEAGPVPLMWTSQFSGQYSDDVLYGLQQILVGGPSSVRGSLVNALSGDRGYYLRNDLSLPWQRALGNQAFSGRFYVGYDFGAVRNNAPGVPSGSMSGITLGAALQWRTASAEVFASRALHLPGFFTPEGTLWGVRLSFAL</sequence>
<dbReference type="Gene3D" id="3.10.20.310">
    <property type="entry name" value="membrane protein fhac"/>
    <property type="match status" value="1"/>
</dbReference>
<dbReference type="EMBL" id="JASZYV010000001">
    <property type="protein sequence ID" value="MDM0043741.1"/>
    <property type="molecule type" value="Genomic_DNA"/>
</dbReference>
<evidence type="ECO:0000313" key="9">
    <source>
        <dbReference type="EMBL" id="MDM0043741.1"/>
    </source>
</evidence>
<keyword evidence="10" id="KW-1185">Reference proteome</keyword>
<evidence type="ECO:0000259" key="6">
    <source>
        <dbReference type="Pfam" id="PF03865"/>
    </source>
</evidence>
<evidence type="ECO:0000256" key="3">
    <source>
        <dbReference type="ARBA" id="ARBA00023237"/>
    </source>
</evidence>
<dbReference type="RefSeq" id="WP_286658827.1">
    <property type="nucleotide sequence ID" value="NZ_JASZYV010000001.1"/>
</dbReference>